<evidence type="ECO:0000313" key="2">
    <source>
        <dbReference type="EMBL" id="QHT17877.1"/>
    </source>
</evidence>
<dbReference type="AlphaFoldDB" id="A0A6C0DMQ7"/>
<reference evidence="2" key="1">
    <citation type="journal article" date="2020" name="Nature">
        <title>Giant virus diversity and host interactions through global metagenomics.</title>
        <authorList>
            <person name="Schulz F."/>
            <person name="Roux S."/>
            <person name="Paez-Espino D."/>
            <person name="Jungbluth S."/>
            <person name="Walsh D.A."/>
            <person name="Denef V.J."/>
            <person name="McMahon K.D."/>
            <person name="Konstantinidis K.T."/>
            <person name="Eloe-Fadrosh E.A."/>
            <person name="Kyrpides N.C."/>
            <person name="Woyke T."/>
        </authorList>
    </citation>
    <scope>NUCLEOTIDE SEQUENCE</scope>
    <source>
        <strain evidence="2">GVMAG-M-3300023174-3</strain>
    </source>
</reference>
<accession>A0A6C0DMQ7</accession>
<dbReference type="EMBL" id="MN739646">
    <property type="protein sequence ID" value="QHT17877.1"/>
    <property type="molecule type" value="Genomic_DNA"/>
</dbReference>
<name>A0A6C0DMQ7_9ZZZZ</name>
<evidence type="ECO:0000256" key="1">
    <source>
        <dbReference type="SAM" id="MobiDB-lite"/>
    </source>
</evidence>
<feature type="compositionally biased region" description="Basic residues" evidence="1">
    <location>
        <begin position="74"/>
        <end position="96"/>
    </location>
</feature>
<protein>
    <submittedName>
        <fullName evidence="2">Uncharacterized protein</fullName>
    </submittedName>
</protein>
<sequence>MSSYDAAILNNSQGPFHRSRIETERRANLMKEMQEREDRKKQLEEKWAAEDAIKKGEKDTWKTVGKSWWEKGGKSKKLSQTKKGKTLRKKRKPCKK</sequence>
<feature type="region of interest" description="Disordered" evidence="1">
    <location>
        <begin position="65"/>
        <end position="96"/>
    </location>
</feature>
<proteinExistence type="predicted"/>
<organism evidence="2">
    <name type="scientific">viral metagenome</name>
    <dbReference type="NCBI Taxonomy" id="1070528"/>
    <lineage>
        <taxon>unclassified sequences</taxon>
        <taxon>metagenomes</taxon>
        <taxon>organismal metagenomes</taxon>
    </lineage>
</organism>